<organism evidence="1">
    <name type="scientific">Thermoleptolyngbya oregonensis NK1-22</name>
    <dbReference type="NCBI Taxonomy" id="2547457"/>
    <lineage>
        <taxon>Bacteria</taxon>
        <taxon>Bacillati</taxon>
        <taxon>Cyanobacteriota</taxon>
        <taxon>Cyanophyceae</taxon>
        <taxon>Oculatellales</taxon>
        <taxon>Oculatellaceae</taxon>
        <taxon>Thermoleptolyngbya</taxon>
    </lineage>
</organism>
<name>A0AA96YPD2_9CYAN</name>
<dbReference type="AlphaFoldDB" id="A0AA96YPD2"/>
<dbReference type="EMBL" id="CP053540">
    <property type="protein sequence ID" value="WOB43927.1"/>
    <property type="molecule type" value="Genomic_DNA"/>
</dbReference>
<gene>
    <name evidence="1" type="ORF">HNI00_12805</name>
</gene>
<evidence type="ECO:0008006" key="2">
    <source>
        <dbReference type="Google" id="ProtNLM"/>
    </source>
</evidence>
<dbReference type="KEGG" id="tog:HNI00_12805"/>
<dbReference type="InterPro" id="IPR027417">
    <property type="entry name" value="P-loop_NTPase"/>
</dbReference>
<protein>
    <recommendedName>
        <fullName evidence="2">Sulfotransferase domain-containing protein</fullName>
    </recommendedName>
</protein>
<reference evidence="1" key="1">
    <citation type="submission" date="2020-05" db="EMBL/GenBank/DDBJ databases">
        <authorList>
            <person name="Zhu T."/>
            <person name="Keshari N."/>
            <person name="Lu X."/>
        </authorList>
    </citation>
    <scope>NUCLEOTIDE SEQUENCE</scope>
    <source>
        <strain evidence="1">NK1-22</strain>
    </source>
</reference>
<dbReference type="RefSeq" id="WP_316786715.1">
    <property type="nucleotide sequence ID" value="NZ_CP053540.1"/>
</dbReference>
<accession>A0AA96YPD2</accession>
<sequence length="267" mass="30822">MKTQSTEAPDCTSTQTAQSNLYSFPSKLSRARHEVRRQIAKYPALYLPLARSKHQPGHFYDPEVVSRETEIVIEAYPRSGNSFAVTAFKMAQQRPIRVAHHLHAAAQVRTGIQYNLPTLVTVRDPEEAVLSYVILSPFLLVRQALQSYLDFHEGILDLKDQMVVSTFQQVTTDFGQVIRRVNQRFGSSFAEFEHTEANVKRCFELQEEGWAAKGQREPNVGFPSEERKRIKDQLREQFYSESRGDRLIQMRTRAYELYDLFCQAAEQ</sequence>
<proteinExistence type="predicted"/>
<dbReference type="SUPFAM" id="SSF52540">
    <property type="entry name" value="P-loop containing nucleoside triphosphate hydrolases"/>
    <property type="match status" value="1"/>
</dbReference>
<evidence type="ECO:0000313" key="1">
    <source>
        <dbReference type="EMBL" id="WOB43927.1"/>
    </source>
</evidence>